<dbReference type="OrthoDB" id="3387628at2"/>
<comment type="similarity">
    <text evidence="1">Belongs to the WXG100 family.</text>
</comment>
<accession>A0A7Z0WE91</accession>
<sequence length="95" mass="10504">MGDIRVTFGSLEELAGTIKSQVAAIEGNLDTLGNQIRNLEQDWEGGASAGFQTTKTQWFTSADHLRAVLAKIEMAVVQSTDGYRDTEQRNTARWE</sequence>
<comment type="caution">
    <text evidence="2">The sequence shown here is derived from an EMBL/GenBank/DDBJ whole genome shotgun (WGS) entry which is preliminary data.</text>
</comment>
<dbReference type="InterPro" id="IPR036689">
    <property type="entry name" value="ESAT-6-like_sf"/>
</dbReference>
<evidence type="ECO:0000313" key="2">
    <source>
        <dbReference type="EMBL" id="OLF04930.1"/>
    </source>
</evidence>
<dbReference type="SUPFAM" id="SSF140453">
    <property type="entry name" value="EsxAB dimer-like"/>
    <property type="match status" value="1"/>
</dbReference>
<dbReference type="Gene3D" id="1.10.287.1060">
    <property type="entry name" value="ESAT-6-like"/>
    <property type="match status" value="1"/>
</dbReference>
<name>A0A7Z0WE91_9PSEU</name>
<dbReference type="Proteomes" id="UP000185696">
    <property type="component" value="Unassembled WGS sequence"/>
</dbReference>
<gene>
    <name evidence="2" type="ORF">BLA60_38200</name>
</gene>
<proteinExistence type="inferred from homology"/>
<evidence type="ECO:0000256" key="1">
    <source>
        <dbReference type="RuleBase" id="RU362001"/>
    </source>
</evidence>
<dbReference type="Pfam" id="PF06013">
    <property type="entry name" value="WXG100"/>
    <property type="match status" value="1"/>
</dbReference>
<dbReference type="RefSeq" id="WP_075137976.1">
    <property type="nucleotide sequence ID" value="NZ_MSIF01000035.1"/>
</dbReference>
<dbReference type="EMBL" id="MSIF01000035">
    <property type="protein sequence ID" value="OLF04930.1"/>
    <property type="molecule type" value="Genomic_DNA"/>
</dbReference>
<reference evidence="2 3" key="1">
    <citation type="submission" date="2016-12" db="EMBL/GenBank/DDBJ databases">
        <title>The draft genome sequence of Actinophytocola xinjiangensis.</title>
        <authorList>
            <person name="Wang W."/>
            <person name="Yuan L."/>
        </authorList>
    </citation>
    <scope>NUCLEOTIDE SEQUENCE [LARGE SCALE GENOMIC DNA]</scope>
    <source>
        <strain evidence="2 3">CGMCC 4.4663</strain>
    </source>
</reference>
<evidence type="ECO:0000313" key="3">
    <source>
        <dbReference type="Proteomes" id="UP000185696"/>
    </source>
</evidence>
<keyword evidence="3" id="KW-1185">Reference proteome</keyword>
<dbReference type="NCBIfam" id="TIGR03930">
    <property type="entry name" value="WXG100_ESAT6"/>
    <property type="match status" value="1"/>
</dbReference>
<organism evidence="2 3">
    <name type="scientific">Actinophytocola xinjiangensis</name>
    <dbReference type="NCBI Taxonomy" id="485602"/>
    <lineage>
        <taxon>Bacteria</taxon>
        <taxon>Bacillati</taxon>
        <taxon>Actinomycetota</taxon>
        <taxon>Actinomycetes</taxon>
        <taxon>Pseudonocardiales</taxon>
        <taxon>Pseudonocardiaceae</taxon>
    </lineage>
</organism>
<dbReference type="AlphaFoldDB" id="A0A7Z0WE91"/>
<dbReference type="InterPro" id="IPR010310">
    <property type="entry name" value="T7SS_ESAT-6-like"/>
</dbReference>
<protein>
    <recommendedName>
        <fullName evidence="1">ESAT-6-like protein</fullName>
    </recommendedName>
</protein>